<evidence type="ECO:0000256" key="11">
    <source>
        <dbReference type="SAM" id="Phobius"/>
    </source>
</evidence>
<feature type="transmembrane region" description="Helical" evidence="11">
    <location>
        <begin position="133"/>
        <end position="156"/>
    </location>
</feature>
<sequence length="639" mass="69977">MLSCRGFAPVEATPVASGCVGKVIQGGEVTQSGSYEELLTTGTAFEQLVNAHKNAATAMDPEINENTKNSSKGNIDRVEETKGHYLTKENSEGDTSVKGLSGVQLTEEEEKEIGNVGWKPIFDYIVIAKGLPILSLSILSHIGFLTLQAASSYWLAFAIQIPNISSGIFIGVYTIISTISAVFVYLRAYLTALLGLKPSKSFFSSFIDSIFTAPMLFFDSTPVGRILTRASSDLSTLDFDIPIAIAFVYASALEVLIIVIIMASVTWQVLIVAAFATVASSYVQVGILYSFCQGTDAAETSLGVGTIREFNMAERFFQNYLKLIDTDAKLFLYSNASLEWLNLRVEALQNLTLFTAAFLLIFLPKGGMAPGLVGLSLSYALVLTFALVFFTQWYSSLCNYIISVERIKQFMNIPPEPPAIVEDKRPPFSWPSEGKIELQDLKLHANARRSGFDEEGARVGVVGRTGSGKTTLISALFRLVEPESGKILIDALDICSIGLKDPRMKLSIIPQEPTLFKGSVRTNLDPSGLYSDDELWKALEKCQLKATISSLPNLLDSSGKYHSKSLSDEVRTGVQDREEFSGCTVITVAHRVPTVTDSDMVMVLSFGELVEYDEPSKLMETDSSFSKLVAEYWSSHRKN</sequence>
<dbReference type="SMART" id="SM00382">
    <property type="entry name" value="AAA"/>
    <property type="match status" value="1"/>
</dbReference>
<keyword evidence="9 11" id="KW-0472">Membrane</keyword>
<dbReference type="InterPro" id="IPR027417">
    <property type="entry name" value="P-loop_NTPase"/>
</dbReference>
<dbReference type="Pfam" id="PF00005">
    <property type="entry name" value="ABC_tran"/>
    <property type="match status" value="1"/>
</dbReference>
<comment type="subcellular location">
    <subcellularLocation>
        <location evidence="1">Membrane</location>
        <topology evidence="1">Multi-pass membrane protein</topology>
    </subcellularLocation>
</comment>
<evidence type="ECO:0000256" key="10">
    <source>
        <dbReference type="ARBA" id="ARBA00034018"/>
    </source>
</evidence>
<keyword evidence="6" id="KW-0547">Nucleotide-binding</keyword>
<evidence type="ECO:0000256" key="9">
    <source>
        <dbReference type="ARBA" id="ARBA00023136"/>
    </source>
</evidence>
<keyword evidence="8 11" id="KW-1133">Transmembrane helix</keyword>
<dbReference type="InterPro" id="IPR003439">
    <property type="entry name" value="ABC_transporter-like_ATP-bd"/>
</dbReference>
<dbReference type="Proteomes" id="UP000626092">
    <property type="component" value="Unassembled WGS sequence"/>
</dbReference>
<keyword evidence="14" id="KW-1185">Reference proteome</keyword>
<reference evidence="13" key="1">
    <citation type="submission" date="2019-11" db="EMBL/GenBank/DDBJ databases">
        <authorList>
            <person name="Liu Y."/>
            <person name="Hou J."/>
            <person name="Li T.-Q."/>
            <person name="Guan C.-H."/>
            <person name="Wu X."/>
            <person name="Wu H.-Z."/>
            <person name="Ling F."/>
            <person name="Zhang R."/>
            <person name="Shi X.-G."/>
            <person name="Ren J.-P."/>
            <person name="Chen E.-F."/>
            <person name="Sun J.-M."/>
        </authorList>
    </citation>
    <scope>NUCLEOTIDE SEQUENCE</scope>
    <source>
        <strain evidence="13">Adult_tree_wgs_1</strain>
        <tissue evidence="13">Leaves</tissue>
    </source>
</reference>
<dbReference type="PROSITE" id="PS50929">
    <property type="entry name" value="ABC_TM1F"/>
    <property type="match status" value="1"/>
</dbReference>
<feature type="domain" description="ABC transmembrane type-1" evidence="12">
    <location>
        <begin position="136"/>
        <end position="397"/>
    </location>
</feature>
<evidence type="ECO:0000256" key="5">
    <source>
        <dbReference type="ARBA" id="ARBA00022692"/>
    </source>
</evidence>
<evidence type="ECO:0000256" key="8">
    <source>
        <dbReference type="ARBA" id="ARBA00022989"/>
    </source>
</evidence>
<dbReference type="GO" id="GO:0005524">
    <property type="term" value="F:ATP binding"/>
    <property type="evidence" value="ECO:0007669"/>
    <property type="project" value="UniProtKB-KW"/>
</dbReference>
<feature type="transmembrane region" description="Helical" evidence="11">
    <location>
        <begin position="202"/>
        <end position="221"/>
    </location>
</feature>
<evidence type="ECO:0000256" key="4">
    <source>
        <dbReference type="ARBA" id="ARBA00022448"/>
    </source>
</evidence>
<feature type="transmembrane region" description="Helical" evidence="11">
    <location>
        <begin position="241"/>
        <end position="262"/>
    </location>
</feature>
<evidence type="ECO:0000256" key="7">
    <source>
        <dbReference type="ARBA" id="ARBA00022840"/>
    </source>
</evidence>
<name>A0A834G5E2_RHOSS</name>
<dbReference type="InterPro" id="IPR050173">
    <property type="entry name" value="ABC_transporter_C-like"/>
</dbReference>
<keyword evidence="7" id="KW-0067">ATP-binding</keyword>
<dbReference type="InterPro" id="IPR044726">
    <property type="entry name" value="ABCC_6TM_D2"/>
</dbReference>
<dbReference type="CDD" id="cd18580">
    <property type="entry name" value="ABC_6TM_ABCC_D2"/>
    <property type="match status" value="1"/>
</dbReference>
<dbReference type="AlphaFoldDB" id="A0A834G5E2"/>
<evidence type="ECO:0000313" key="13">
    <source>
        <dbReference type="EMBL" id="KAF7124904.1"/>
    </source>
</evidence>
<comment type="caution">
    <text evidence="13">The sequence shown here is derived from an EMBL/GenBank/DDBJ whole genome shotgun (WGS) entry which is preliminary data.</text>
</comment>
<dbReference type="EC" id="7.6.2.2" evidence="3"/>
<dbReference type="PANTHER" id="PTHR24223">
    <property type="entry name" value="ATP-BINDING CASSETTE SUB-FAMILY C"/>
    <property type="match status" value="1"/>
</dbReference>
<feature type="transmembrane region" description="Helical" evidence="11">
    <location>
        <begin position="168"/>
        <end position="190"/>
    </location>
</feature>
<dbReference type="Gene3D" id="1.20.1560.10">
    <property type="entry name" value="ABC transporter type 1, transmembrane domain"/>
    <property type="match status" value="1"/>
</dbReference>
<feature type="transmembrane region" description="Helical" evidence="11">
    <location>
        <begin position="347"/>
        <end position="364"/>
    </location>
</feature>
<feature type="transmembrane region" description="Helical" evidence="11">
    <location>
        <begin position="269"/>
        <end position="291"/>
    </location>
</feature>
<dbReference type="GO" id="GO:0008559">
    <property type="term" value="F:ABC-type xenobiotic transporter activity"/>
    <property type="evidence" value="ECO:0007669"/>
    <property type="project" value="UniProtKB-EC"/>
</dbReference>
<feature type="transmembrane region" description="Helical" evidence="11">
    <location>
        <begin position="371"/>
        <end position="394"/>
    </location>
</feature>
<dbReference type="Pfam" id="PF00664">
    <property type="entry name" value="ABC_membrane"/>
    <property type="match status" value="1"/>
</dbReference>
<organism evidence="13 14">
    <name type="scientific">Rhododendron simsii</name>
    <name type="common">Sims's rhododendron</name>
    <dbReference type="NCBI Taxonomy" id="118357"/>
    <lineage>
        <taxon>Eukaryota</taxon>
        <taxon>Viridiplantae</taxon>
        <taxon>Streptophyta</taxon>
        <taxon>Embryophyta</taxon>
        <taxon>Tracheophyta</taxon>
        <taxon>Spermatophyta</taxon>
        <taxon>Magnoliopsida</taxon>
        <taxon>eudicotyledons</taxon>
        <taxon>Gunneridae</taxon>
        <taxon>Pentapetalae</taxon>
        <taxon>asterids</taxon>
        <taxon>Ericales</taxon>
        <taxon>Ericaceae</taxon>
        <taxon>Ericoideae</taxon>
        <taxon>Rhodoreae</taxon>
        <taxon>Rhododendron</taxon>
    </lineage>
</organism>
<dbReference type="EMBL" id="WJXA01000012">
    <property type="protein sequence ID" value="KAF7124904.1"/>
    <property type="molecule type" value="Genomic_DNA"/>
</dbReference>
<comment type="similarity">
    <text evidence="2">Belongs to the ABC transporter superfamily. ABCC family. Conjugate transporter (TC 3.A.1.208) subfamily.</text>
</comment>
<evidence type="ECO:0000256" key="2">
    <source>
        <dbReference type="ARBA" id="ARBA00009726"/>
    </source>
</evidence>
<keyword evidence="5 11" id="KW-0812">Transmembrane</keyword>
<keyword evidence="4" id="KW-0813">Transport</keyword>
<dbReference type="InterPro" id="IPR011527">
    <property type="entry name" value="ABC1_TM_dom"/>
</dbReference>
<dbReference type="SUPFAM" id="SSF90123">
    <property type="entry name" value="ABC transporter transmembrane region"/>
    <property type="match status" value="1"/>
</dbReference>
<dbReference type="GO" id="GO:0016887">
    <property type="term" value="F:ATP hydrolysis activity"/>
    <property type="evidence" value="ECO:0007669"/>
    <property type="project" value="InterPro"/>
</dbReference>
<evidence type="ECO:0000256" key="6">
    <source>
        <dbReference type="ARBA" id="ARBA00022741"/>
    </source>
</evidence>
<dbReference type="InterPro" id="IPR003593">
    <property type="entry name" value="AAA+_ATPase"/>
</dbReference>
<gene>
    <name evidence="13" type="ORF">RHSIM_Rhsim12G0042900</name>
</gene>
<protein>
    <recommendedName>
        <fullName evidence="3">ABC-type xenobiotic transporter</fullName>
        <ecNumber evidence="3">7.6.2.2</ecNumber>
    </recommendedName>
</protein>
<evidence type="ECO:0000313" key="14">
    <source>
        <dbReference type="Proteomes" id="UP000626092"/>
    </source>
</evidence>
<dbReference type="OrthoDB" id="6500128at2759"/>
<dbReference type="Gene3D" id="3.40.50.300">
    <property type="entry name" value="P-loop containing nucleotide triphosphate hydrolases"/>
    <property type="match status" value="2"/>
</dbReference>
<comment type="catalytic activity">
    <reaction evidence="10">
        <text>ATP + H2O + xenobioticSide 1 = ADP + phosphate + xenobioticSide 2.</text>
        <dbReference type="EC" id="7.6.2.2"/>
    </reaction>
</comment>
<evidence type="ECO:0000256" key="1">
    <source>
        <dbReference type="ARBA" id="ARBA00004141"/>
    </source>
</evidence>
<evidence type="ECO:0000259" key="12">
    <source>
        <dbReference type="PROSITE" id="PS50929"/>
    </source>
</evidence>
<proteinExistence type="inferred from homology"/>
<dbReference type="SUPFAM" id="SSF52540">
    <property type="entry name" value="P-loop containing nucleoside triphosphate hydrolases"/>
    <property type="match status" value="1"/>
</dbReference>
<dbReference type="GO" id="GO:0016020">
    <property type="term" value="C:membrane"/>
    <property type="evidence" value="ECO:0007669"/>
    <property type="project" value="UniProtKB-SubCell"/>
</dbReference>
<accession>A0A834G5E2</accession>
<dbReference type="PANTHER" id="PTHR24223:SF108">
    <property type="entry name" value="ABC TRANSPORTER C FAMILY MEMBER 8"/>
    <property type="match status" value="1"/>
</dbReference>
<evidence type="ECO:0000256" key="3">
    <source>
        <dbReference type="ARBA" id="ARBA00012191"/>
    </source>
</evidence>
<dbReference type="InterPro" id="IPR036640">
    <property type="entry name" value="ABC1_TM_sf"/>
</dbReference>